<gene>
    <name evidence="1" type="ORF">Ga0061067_1321</name>
</gene>
<dbReference type="EMBL" id="CYHE01000032">
    <property type="protein sequence ID" value="CUB01148.1"/>
    <property type="molecule type" value="Genomic_DNA"/>
</dbReference>
<protein>
    <submittedName>
        <fullName evidence="1">Uncharacterized protein</fullName>
    </submittedName>
</protein>
<evidence type="ECO:0000313" key="1">
    <source>
        <dbReference type="EMBL" id="CUB01148.1"/>
    </source>
</evidence>
<proteinExistence type="predicted"/>
<dbReference type="AlphaFoldDB" id="A0A0K6IDM1"/>
<accession>A0A0K6IDM1</accession>
<keyword evidence="2" id="KW-1185">Reference proteome</keyword>
<dbReference type="Proteomes" id="UP000183900">
    <property type="component" value="Unassembled WGS sequence"/>
</dbReference>
<feature type="non-terminal residue" evidence="1">
    <location>
        <position position="1"/>
    </location>
</feature>
<organism evidence="1 2">
    <name type="scientific">Pannonibacter indicus</name>
    <dbReference type="NCBI Taxonomy" id="466044"/>
    <lineage>
        <taxon>Bacteria</taxon>
        <taxon>Pseudomonadati</taxon>
        <taxon>Pseudomonadota</taxon>
        <taxon>Alphaproteobacteria</taxon>
        <taxon>Hyphomicrobiales</taxon>
        <taxon>Stappiaceae</taxon>
        <taxon>Pannonibacter</taxon>
    </lineage>
</organism>
<reference evidence="2" key="1">
    <citation type="submission" date="2015-08" db="EMBL/GenBank/DDBJ databases">
        <authorList>
            <person name="Varghese N."/>
        </authorList>
    </citation>
    <scope>NUCLEOTIDE SEQUENCE [LARGE SCALE GENOMIC DNA]</scope>
    <source>
        <strain evidence="2">DSM 23407</strain>
    </source>
</reference>
<name>A0A0K6IDM1_9HYPH</name>
<evidence type="ECO:0000313" key="2">
    <source>
        <dbReference type="Proteomes" id="UP000183900"/>
    </source>
</evidence>
<sequence>SATKATLPGSLGNSVPAASDVAAVDEQAYTQTHRTGQSLS</sequence>